<dbReference type="Pfam" id="PF00400">
    <property type="entry name" value="WD40"/>
    <property type="match status" value="7"/>
</dbReference>
<gene>
    <name evidence="6" type="primary">CDC4</name>
    <name evidence="6" type="ORF">HK103_003732</name>
</gene>
<dbReference type="Pfam" id="PF12937">
    <property type="entry name" value="F-box-like"/>
    <property type="match status" value="1"/>
</dbReference>
<dbReference type="PRINTS" id="PR00320">
    <property type="entry name" value="GPROTEINBRPT"/>
</dbReference>
<dbReference type="Proteomes" id="UP001210925">
    <property type="component" value="Unassembled WGS sequence"/>
</dbReference>
<dbReference type="AlphaFoldDB" id="A0AAD5UHH4"/>
<organism evidence="6 7">
    <name type="scientific">Boothiomyces macroporosus</name>
    <dbReference type="NCBI Taxonomy" id="261099"/>
    <lineage>
        <taxon>Eukaryota</taxon>
        <taxon>Fungi</taxon>
        <taxon>Fungi incertae sedis</taxon>
        <taxon>Chytridiomycota</taxon>
        <taxon>Chytridiomycota incertae sedis</taxon>
        <taxon>Chytridiomycetes</taxon>
        <taxon>Rhizophydiales</taxon>
        <taxon>Terramycetaceae</taxon>
        <taxon>Boothiomyces</taxon>
    </lineage>
</organism>
<dbReference type="Gene3D" id="2.130.10.10">
    <property type="entry name" value="YVTN repeat-like/Quinoprotein amine dehydrogenase"/>
    <property type="match status" value="1"/>
</dbReference>
<keyword evidence="6" id="KW-0436">Ligase</keyword>
<dbReference type="InterPro" id="IPR036322">
    <property type="entry name" value="WD40_repeat_dom_sf"/>
</dbReference>
<name>A0AAD5UHH4_9FUNG</name>
<dbReference type="SUPFAM" id="SSF81383">
    <property type="entry name" value="F-box domain"/>
    <property type="match status" value="1"/>
</dbReference>
<evidence type="ECO:0000256" key="3">
    <source>
        <dbReference type="PROSITE-ProRule" id="PRU00221"/>
    </source>
</evidence>
<feature type="region of interest" description="Disordered" evidence="4">
    <location>
        <begin position="634"/>
        <end position="653"/>
    </location>
</feature>
<keyword evidence="7" id="KW-1185">Reference proteome</keyword>
<dbReference type="PANTHER" id="PTHR19848:SF8">
    <property type="entry name" value="F-BOX AND WD REPEAT DOMAIN CONTAINING 7"/>
    <property type="match status" value="1"/>
</dbReference>
<evidence type="ECO:0000313" key="6">
    <source>
        <dbReference type="EMBL" id="KAJ3258251.1"/>
    </source>
</evidence>
<protein>
    <submittedName>
        <fullName evidence="6">SCF ubiquitin ligase complex subunit cdc4</fullName>
    </submittedName>
</protein>
<dbReference type="InterPro" id="IPR001680">
    <property type="entry name" value="WD40_rpt"/>
</dbReference>
<reference evidence="6" key="1">
    <citation type="submission" date="2020-05" db="EMBL/GenBank/DDBJ databases">
        <title>Phylogenomic resolution of chytrid fungi.</title>
        <authorList>
            <person name="Stajich J.E."/>
            <person name="Amses K."/>
            <person name="Simmons R."/>
            <person name="Seto K."/>
            <person name="Myers J."/>
            <person name="Bonds A."/>
            <person name="Quandt C.A."/>
            <person name="Barry K."/>
            <person name="Liu P."/>
            <person name="Grigoriev I."/>
            <person name="Longcore J.E."/>
            <person name="James T.Y."/>
        </authorList>
    </citation>
    <scope>NUCLEOTIDE SEQUENCE</scope>
    <source>
        <strain evidence="6">PLAUS21</strain>
    </source>
</reference>
<feature type="repeat" description="WD" evidence="3">
    <location>
        <begin position="267"/>
        <end position="306"/>
    </location>
</feature>
<feature type="domain" description="F-box" evidence="5">
    <location>
        <begin position="122"/>
        <end position="172"/>
    </location>
</feature>
<feature type="repeat" description="WD" evidence="3">
    <location>
        <begin position="457"/>
        <end position="496"/>
    </location>
</feature>
<sequence>MLTESEEPERKRINYNQSPVDLSIPLTPTTDCPTFTETSHFQINDLISYYSSLSPKHKNIALGELLKQNCDCSPEPEIHNFINIYNLLNANQKTTALIEILKQSSITTLQQISCTILPLLKCNFLGKLPTELGYKILEYLDIRSIVRCMQVCKSWKTLIDGEVADQAIWKKRILLEGFAKENQLNPTFISDFMNGSQSVNMYKEFYKHHHLTRQNWLLGRYRKVSFPGHGRHVVTSLQFDGDNIISGSDDHTIQIYDTKTGLLVKKLEGHAGGVWALQYWNSTLVSGSTDRTVRVWDMDTEECTHVFDGHTSTVRCLLIITPQMNSEGVMEPSEPLIVTGSRDATLRVWRLPNPKEDRKWNPLTGYQNPYFKFLCTGHTNSVRAIAGCGNVLVSGSYDTTVRVWNLDTGECTFTFEGHREKVYSIGYCHELKRAVSGSMDATVRVWCTQTGVNLFVLEGHNSLVGLLELTPKYLISAAADSTLRIWSPTTGECLGTLTGHTAAITCFHHDPIPNRIVSGSDGGVKIWELSTDGYGVSSSMHNLASIIPKSSRLRKSLHFTQGPNGPEPVHGRFIGDVVTNVVGVWRVRMDAYKLVCSVQVTEPGLEGHRTWFEVLDFTEHPDIGKEIKALGDRTSWETAEGTPEDIDAVDEST</sequence>
<evidence type="ECO:0000256" key="1">
    <source>
        <dbReference type="ARBA" id="ARBA00022574"/>
    </source>
</evidence>
<feature type="repeat" description="WD" evidence="3">
    <location>
        <begin position="415"/>
        <end position="446"/>
    </location>
</feature>
<dbReference type="PROSITE" id="PS50294">
    <property type="entry name" value="WD_REPEATS_REGION"/>
    <property type="match status" value="4"/>
</dbReference>
<dbReference type="PANTHER" id="PTHR19848">
    <property type="entry name" value="WD40 REPEAT PROTEIN"/>
    <property type="match status" value="1"/>
</dbReference>
<evidence type="ECO:0000256" key="2">
    <source>
        <dbReference type="ARBA" id="ARBA00022737"/>
    </source>
</evidence>
<dbReference type="PROSITE" id="PS00678">
    <property type="entry name" value="WD_REPEATS_1"/>
    <property type="match status" value="2"/>
</dbReference>
<dbReference type="SMART" id="SM00320">
    <property type="entry name" value="WD40"/>
    <property type="match status" value="7"/>
</dbReference>
<keyword evidence="2" id="KW-0677">Repeat</keyword>
<dbReference type="GO" id="GO:0016874">
    <property type="term" value="F:ligase activity"/>
    <property type="evidence" value="ECO:0007669"/>
    <property type="project" value="UniProtKB-KW"/>
</dbReference>
<dbReference type="InterPro" id="IPR020472">
    <property type="entry name" value="WD40_PAC1"/>
</dbReference>
<dbReference type="SMART" id="SM00256">
    <property type="entry name" value="FBOX"/>
    <property type="match status" value="1"/>
</dbReference>
<keyword evidence="1 3" id="KW-0853">WD repeat</keyword>
<feature type="compositionally biased region" description="Acidic residues" evidence="4">
    <location>
        <begin position="642"/>
        <end position="653"/>
    </location>
</feature>
<dbReference type="InterPro" id="IPR019775">
    <property type="entry name" value="WD40_repeat_CS"/>
</dbReference>
<dbReference type="PROSITE" id="PS50082">
    <property type="entry name" value="WD_REPEATS_2"/>
    <property type="match status" value="5"/>
</dbReference>
<dbReference type="InterPro" id="IPR001810">
    <property type="entry name" value="F-box_dom"/>
</dbReference>
<dbReference type="CDD" id="cd00200">
    <property type="entry name" value="WD40"/>
    <property type="match status" value="1"/>
</dbReference>
<dbReference type="InterPro" id="IPR036047">
    <property type="entry name" value="F-box-like_dom_sf"/>
</dbReference>
<evidence type="ECO:0000259" key="5">
    <source>
        <dbReference type="PROSITE" id="PS50181"/>
    </source>
</evidence>
<dbReference type="PROSITE" id="PS50181">
    <property type="entry name" value="FBOX"/>
    <property type="match status" value="1"/>
</dbReference>
<accession>A0AAD5UHH4</accession>
<dbReference type="Gene3D" id="1.20.1280.50">
    <property type="match status" value="1"/>
</dbReference>
<evidence type="ECO:0000313" key="7">
    <source>
        <dbReference type="Proteomes" id="UP001210925"/>
    </source>
</evidence>
<dbReference type="SUPFAM" id="SSF50978">
    <property type="entry name" value="WD40 repeat-like"/>
    <property type="match status" value="1"/>
</dbReference>
<evidence type="ECO:0000256" key="4">
    <source>
        <dbReference type="SAM" id="MobiDB-lite"/>
    </source>
</evidence>
<dbReference type="EMBL" id="JADGKB010000029">
    <property type="protein sequence ID" value="KAJ3258251.1"/>
    <property type="molecule type" value="Genomic_DNA"/>
</dbReference>
<feature type="repeat" description="WD" evidence="3">
    <location>
        <begin position="332"/>
        <end position="359"/>
    </location>
</feature>
<dbReference type="InterPro" id="IPR015943">
    <property type="entry name" value="WD40/YVTN_repeat-like_dom_sf"/>
</dbReference>
<feature type="repeat" description="WD" evidence="3">
    <location>
        <begin position="375"/>
        <end position="414"/>
    </location>
</feature>
<comment type="caution">
    <text evidence="6">The sequence shown here is derived from an EMBL/GenBank/DDBJ whole genome shotgun (WGS) entry which is preliminary data.</text>
</comment>
<proteinExistence type="predicted"/>